<dbReference type="SUPFAM" id="SSF55874">
    <property type="entry name" value="ATPase domain of HSP90 chaperone/DNA topoisomerase II/histidine kinase"/>
    <property type="match status" value="1"/>
</dbReference>
<dbReference type="InterPro" id="IPR036890">
    <property type="entry name" value="HATPase_C_sf"/>
</dbReference>
<keyword evidence="6" id="KW-0418">Kinase</keyword>
<dbReference type="PROSITE" id="PS50109">
    <property type="entry name" value="HIS_KIN"/>
    <property type="match status" value="1"/>
</dbReference>
<reference evidence="6" key="1">
    <citation type="submission" date="2016-10" db="EMBL/GenBank/DDBJ databases">
        <title>Sequence of Gallionella enrichment culture.</title>
        <authorList>
            <person name="Poehlein A."/>
            <person name="Muehling M."/>
            <person name="Daniel R."/>
        </authorList>
    </citation>
    <scope>NUCLEOTIDE SEQUENCE</scope>
</reference>
<evidence type="ECO:0000259" key="4">
    <source>
        <dbReference type="PROSITE" id="PS50109"/>
    </source>
</evidence>
<dbReference type="AlphaFoldDB" id="A0A1J5SU83"/>
<dbReference type="CDD" id="cd16922">
    <property type="entry name" value="HATPase_EvgS-ArcB-TorS-like"/>
    <property type="match status" value="1"/>
</dbReference>
<dbReference type="InterPro" id="IPR036097">
    <property type="entry name" value="HisK_dim/P_sf"/>
</dbReference>
<dbReference type="Pfam" id="PF02518">
    <property type="entry name" value="HATPase_c"/>
    <property type="match status" value="1"/>
</dbReference>
<keyword evidence="6" id="KW-0378">Hydrolase</keyword>
<dbReference type="Pfam" id="PF00512">
    <property type="entry name" value="HisKA"/>
    <property type="match status" value="1"/>
</dbReference>
<feature type="transmembrane region" description="Helical" evidence="3">
    <location>
        <begin position="262"/>
        <end position="283"/>
    </location>
</feature>
<evidence type="ECO:0000256" key="1">
    <source>
        <dbReference type="ARBA" id="ARBA00022553"/>
    </source>
</evidence>
<name>A0A1J5SU83_9ZZZZ</name>
<evidence type="ECO:0000256" key="3">
    <source>
        <dbReference type="SAM" id="Phobius"/>
    </source>
</evidence>
<feature type="domain" description="Response regulatory" evidence="5">
    <location>
        <begin position="674"/>
        <end position="788"/>
    </location>
</feature>
<dbReference type="InterPro" id="IPR011623">
    <property type="entry name" value="7TMR_DISM_rcpt_extracell_dom1"/>
</dbReference>
<feature type="transmembrane region" description="Helical" evidence="3">
    <location>
        <begin position="320"/>
        <end position="342"/>
    </location>
</feature>
<dbReference type="GO" id="GO:0000155">
    <property type="term" value="F:phosphorelay sensor kinase activity"/>
    <property type="evidence" value="ECO:0007669"/>
    <property type="project" value="InterPro"/>
</dbReference>
<evidence type="ECO:0000313" key="6">
    <source>
        <dbReference type="EMBL" id="OIR07589.1"/>
    </source>
</evidence>
<keyword evidence="3" id="KW-0472">Membrane</keyword>
<evidence type="ECO:0000259" key="5">
    <source>
        <dbReference type="PROSITE" id="PS50110"/>
    </source>
</evidence>
<dbReference type="SMART" id="SM00448">
    <property type="entry name" value="REC"/>
    <property type="match status" value="1"/>
</dbReference>
<dbReference type="Pfam" id="PF00072">
    <property type="entry name" value="Response_reg"/>
    <property type="match status" value="1"/>
</dbReference>
<comment type="caution">
    <text evidence="6">The sequence shown here is derived from an EMBL/GenBank/DDBJ whole genome shotgun (WGS) entry which is preliminary data.</text>
</comment>
<dbReference type="Gene3D" id="3.30.565.10">
    <property type="entry name" value="Histidine kinase-like ATPase, C-terminal domain"/>
    <property type="match status" value="1"/>
</dbReference>
<dbReference type="PANTHER" id="PTHR45339">
    <property type="entry name" value="HYBRID SIGNAL TRANSDUCTION HISTIDINE KINASE J"/>
    <property type="match status" value="1"/>
</dbReference>
<dbReference type="PANTHER" id="PTHR45339:SF1">
    <property type="entry name" value="HYBRID SIGNAL TRANSDUCTION HISTIDINE KINASE J"/>
    <property type="match status" value="1"/>
</dbReference>
<keyword evidence="2" id="KW-0902">Two-component regulatory system</keyword>
<keyword evidence="3" id="KW-0812">Transmembrane</keyword>
<dbReference type="SMART" id="SM00388">
    <property type="entry name" value="HisKA"/>
    <property type="match status" value="1"/>
</dbReference>
<gene>
    <name evidence="6" type="primary">luxQ_8</name>
    <name evidence="6" type="ORF">GALL_102520</name>
</gene>
<dbReference type="SUPFAM" id="SSF52172">
    <property type="entry name" value="CheY-like"/>
    <property type="match status" value="1"/>
</dbReference>
<dbReference type="PRINTS" id="PR00344">
    <property type="entry name" value="BCTRLSENSOR"/>
</dbReference>
<feature type="transmembrane region" description="Helical" evidence="3">
    <location>
        <begin position="231"/>
        <end position="250"/>
    </location>
</feature>
<dbReference type="SUPFAM" id="SSF47384">
    <property type="entry name" value="Homodimeric domain of signal transducing histidine kinase"/>
    <property type="match status" value="1"/>
</dbReference>
<dbReference type="InterPro" id="IPR005467">
    <property type="entry name" value="His_kinase_dom"/>
</dbReference>
<keyword evidence="3" id="KW-1133">Transmembrane helix</keyword>
<feature type="transmembrane region" description="Helical" evidence="3">
    <location>
        <begin position="205"/>
        <end position="224"/>
    </location>
</feature>
<dbReference type="FunFam" id="3.30.565.10:FF:000010">
    <property type="entry name" value="Sensor histidine kinase RcsC"/>
    <property type="match status" value="1"/>
</dbReference>
<dbReference type="EC" id="2.7.13.3" evidence="6"/>
<feature type="domain" description="Histidine kinase" evidence="4">
    <location>
        <begin position="427"/>
        <end position="648"/>
    </location>
</feature>
<dbReference type="PROSITE" id="PS50110">
    <property type="entry name" value="RESPONSE_REGULATORY"/>
    <property type="match status" value="1"/>
</dbReference>
<dbReference type="InterPro" id="IPR011006">
    <property type="entry name" value="CheY-like_superfamily"/>
</dbReference>
<keyword evidence="6" id="KW-0808">Transferase</keyword>
<dbReference type="Gene3D" id="3.40.50.2300">
    <property type="match status" value="1"/>
</dbReference>
<keyword evidence="1" id="KW-0597">Phosphoprotein</keyword>
<dbReference type="InterPro" id="IPR001789">
    <property type="entry name" value="Sig_transdc_resp-reg_receiver"/>
</dbReference>
<sequence>MYRGIVKNKIFFLISCLLFLGCQELKNTEELPRATKGVLDLRKIDLQKTTVTFGGEWGFYWKKILHPSSDFSNPQYVEFEKLWNNMTVNNVKLSSYGFATYTLTVLMPKQKENLALQIPDMYSCYRLYINNIEVSANGNPDSIKEKSTPKWINETIQLINPTDTLHIVLQIANYWHSKGGPYKEILMGSKDKLFYEKEKESAFDLLLTGCLFMGGLFFFGLFLFGKHDMVILYFSLFCIAYSYRIMGTGIYEFHSIFPNIPWIITIRLEYISLFSSIAFFSLYTRRLYPKDFHFIAARIMVILCTTYIFITLIFPPRIFTLLIGPFLATMFLFIFYALYVYINAAKNKRVGAGYALLSTAAGLIICLIIDLEYFHIVEPQKGWLFIGYVTFFFLQSLILSFRFAYTLNKAKTEAEQGLRAKSEFLSTMSHEIRTPLNSVIGISHLLLRTNPREDQKENMNVLLFSANNLLSIVNDILDYNKIEAGKIKFEQVEMDIVSISRNIVSGLKSFADDKHIELIFKTDPALHTKIIGDPTRTSQIINNLVHNAIKFTKEGSVLVELIVEAQTENAITVKIRIKDTGIGIEEEKQKIIFEQFTQADSSTSRGFGGTGLGLAISKKLLELQDSQLQLISEPGKGSEFYFVQTFPISKTATPEINSVIDLPDEETKPLTNIDLLLVEDNEMNILVAQTFLERWGAKIDIARNGEEGVRMLDVNRHKLILMDMHMPIMDGYEATKKIREKGITIPIIALTASLPKEVEAQTKEKGMDDIVVKPFNPDELYRKILHYTNVYRSL</sequence>
<dbReference type="CDD" id="cd17546">
    <property type="entry name" value="REC_hyHK_CKI1_RcsC-like"/>
    <property type="match status" value="1"/>
</dbReference>
<dbReference type="InterPro" id="IPR004358">
    <property type="entry name" value="Sig_transdc_His_kin-like_C"/>
</dbReference>
<feature type="transmembrane region" description="Helical" evidence="3">
    <location>
        <begin position="382"/>
        <end position="401"/>
    </location>
</feature>
<dbReference type="InterPro" id="IPR003594">
    <property type="entry name" value="HATPase_dom"/>
</dbReference>
<accession>A0A1J5SU83</accession>
<dbReference type="GO" id="GO:0016787">
    <property type="term" value="F:hydrolase activity"/>
    <property type="evidence" value="ECO:0007669"/>
    <property type="project" value="UniProtKB-KW"/>
</dbReference>
<dbReference type="SMART" id="SM00387">
    <property type="entry name" value="HATPase_c"/>
    <property type="match status" value="1"/>
</dbReference>
<organism evidence="6">
    <name type="scientific">mine drainage metagenome</name>
    <dbReference type="NCBI Taxonomy" id="410659"/>
    <lineage>
        <taxon>unclassified sequences</taxon>
        <taxon>metagenomes</taxon>
        <taxon>ecological metagenomes</taxon>
    </lineage>
</organism>
<dbReference type="Gene3D" id="1.10.287.130">
    <property type="match status" value="1"/>
</dbReference>
<protein>
    <submittedName>
        <fullName evidence="6">Autoinducer 2 sensor kinase/phosphatase LuxQ</fullName>
        <ecNumber evidence="6">2.7.13.3</ecNumber>
        <ecNumber evidence="6">3.1.3.-</ecNumber>
    </submittedName>
</protein>
<dbReference type="EMBL" id="MLJW01000036">
    <property type="protein sequence ID" value="OIR07589.1"/>
    <property type="molecule type" value="Genomic_DNA"/>
</dbReference>
<dbReference type="EC" id="3.1.3.-" evidence="6"/>
<feature type="transmembrane region" description="Helical" evidence="3">
    <location>
        <begin position="295"/>
        <end position="314"/>
    </location>
</feature>
<evidence type="ECO:0000256" key="2">
    <source>
        <dbReference type="ARBA" id="ARBA00023012"/>
    </source>
</evidence>
<dbReference type="CDD" id="cd00082">
    <property type="entry name" value="HisKA"/>
    <property type="match status" value="1"/>
</dbReference>
<feature type="transmembrane region" description="Helical" evidence="3">
    <location>
        <begin position="354"/>
        <end position="376"/>
    </location>
</feature>
<proteinExistence type="predicted"/>
<dbReference type="InterPro" id="IPR003661">
    <property type="entry name" value="HisK_dim/P_dom"/>
</dbReference>
<dbReference type="Pfam" id="PF07695">
    <property type="entry name" value="7TMR-DISM_7TM"/>
    <property type="match status" value="1"/>
</dbReference>
<dbReference type="PROSITE" id="PS51257">
    <property type="entry name" value="PROKAR_LIPOPROTEIN"/>
    <property type="match status" value="1"/>
</dbReference>